<evidence type="ECO:0000256" key="3">
    <source>
        <dbReference type="SAM" id="Coils"/>
    </source>
</evidence>
<keyword evidence="2 5" id="KW-0418">Kinase</keyword>
<proteinExistence type="predicted"/>
<sequence>MLKKYALNSGKNVKLSAFDPDDTDKFKNKEEIREKFEEMEEKLKELQDKLYASKTHSVLILFQGMDCSGKDGVVKKVLSNLNPQGFRAESFKKPSEDELSHDFLWRTHKVMPAKGYITAFNRSYYEDVLITRVHDTITDGEAAKRLKHIQHFEKLQADNGVLVIKIFLHISKSFQYEKLKERIANPEKHWKFDINDLQERKYWEKYVEAYEDVFTQTGKKSCPWYIVPADERWFRDFLVLKIIVSAMEQLNLEYPTIEIDVSEFS</sequence>
<dbReference type="Proteomes" id="UP000426246">
    <property type="component" value="Chromosome"/>
</dbReference>
<gene>
    <name evidence="5" type="ORF">EHS13_03510</name>
</gene>
<keyword evidence="1" id="KW-0808">Transferase</keyword>
<dbReference type="EMBL" id="CP034235">
    <property type="protein sequence ID" value="QGQ94043.1"/>
    <property type="molecule type" value="Genomic_DNA"/>
</dbReference>
<evidence type="ECO:0000259" key="4">
    <source>
        <dbReference type="Pfam" id="PF03976"/>
    </source>
</evidence>
<keyword evidence="6" id="KW-1185">Reference proteome</keyword>
<dbReference type="SUPFAM" id="SSF52540">
    <property type="entry name" value="P-loop containing nucleoside triphosphate hydrolases"/>
    <property type="match status" value="1"/>
</dbReference>
<evidence type="ECO:0000256" key="1">
    <source>
        <dbReference type="ARBA" id="ARBA00022679"/>
    </source>
</evidence>
<feature type="domain" description="Polyphosphate kinase-2-related" evidence="4">
    <location>
        <begin position="28"/>
        <end position="251"/>
    </location>
</feature>
<dbReference type="KEGG" id="ppsc:EHS13_03510"/>
<dbReference type="GO" id="GO:0008976">
    <property type="term" value="F:polyphosphate kinase activity"/>
    <property type="evidence" value="ECO:0007669"/>
    <property type="project" value="InterPro"/>
</dbReference>
<keyword evidence="3" id="KW-0175">Coiled coil</keyword>
<dbReference type="InterPro" id="IPR022488">
    <property type="entry name" value="PPK2-related"/>
</dbReference>
<accession>A0A6B8REV3</accession>
<dbReference type="AlphaFoldDB" id="A0A6B8REV3"/>
<dbReference type="InterPro" id="IPR022300">
    <property type="entry name" value="PPK2-rel_1"/>
</dbReference>
<organism evidence="5 6">
    <name type="scientific">Paenibacillus psychroresistens</name>
    <dbReference type="NCBI Taxonomy" id="1778678"/>
    <lineage>
        <taxon>Bacteria</taxon>
        <taxon>Bacillati</taxon>
        <taxon>Bacillota</taxon>
        <taxon>Bacilli</taxon>
        <taxon>Bacillales</taxon>
        <taxon>Paenibacillaceae</taxon>
        <taxon>Paenibacillus</taxon>
    </lineage>
</organism>
<dbReference type="Gene3D" id="3.40.50.300">
    <property type="entry name" value="P-loop containing nucleotide triphosphate hydrolases"/>
    <property type="match status" value="1"/>
</dbReference>
<dbReference type="NCBIfam" id="TIGR03709">
    <property type="entry name" value="PPK2_rel_1"/>
    <property type="match status" value="1"/>
</dbReference>
<dbReference type="RefSeq" id="WP_155699040.1">
    <property type="nucleotide sequence ID" value="NZ_CP034235.1"/>
</dbReference>
<dbReference type="OrthoDB" id="9775224at2"/>
<dbReference type="PANTHER" id="PTHR34383:SF3">
    <property type="entry name" value="POLYPHOSPHATE:AMP PHOSPHOTRANSFERASE"/>
    <property type="match status" value="1"/>
</dbReference>
<evidence type="ECO:0000313" key="5">
    <source>
        <dbReference type="EMBL" id="QGQ94043.1"/>
    </source>
</evidence>
<reference evidence="6" key="1">
    <citation type="submission" date="2018-11" db="EMBL/GenBank/DDBJ databases">
        <title>Complete genome sequence of Paenibacillus sp. ML311-T8.</title>
        <authorList>
            <person name="Nam Y.-D."/>
            <person name="Kang J."/>
            <person name="Chung W.-H."/>
            <person name="Park Y.S."/>
        </authorList>
    </citation>
    <scope>NUCLEOTIDE SEQUENCE [LARGE SCALE GENOMIC DNA]</scope>
    <source>
        <strain evidence="6">ML311-T8</strain>
    </source>
</reference>
<evidence type="ECO:0000313" key="6">
    <source>
        <dbReference type="Proteomes" id="UP000426246"/>
    </source>
</evidence>
<dbReference type="GO" id="GO:0006797">
    <property type="term" value="P:polyphosphate metabolic process"/>
    <property type="evidence" value="ECO:0007669"/>
    <property type="project" value="InterPro"/>
</dbReference>
<dbReference type="InterPro" id="IPR027417">
    <property type="entry name" value="P-loop_NTPase"/>
</dbReference>
<dbReference type="Pfam" id="PF03976">
    <property type="entry name" value="PPK2"/>
    <property type="match status" value="1"/>
</dbReference>
<dbReference type="InterPro" id="IPR016898">
    <property type="entry name" value="Polyphosphate_phosphotransfera"/>
</dbReference>
<dbReference type="PANTHER" id="PTHR34383">
    <property type="entry name" value="POLYPHOSPHATE:AMP PHOSPHOTRANSFERASE-RELATED"/>
    <property type="match status" value="1"/>
</dbReference>
<dbReference type="PIRSF" id="PIRSF028756">
    <property type="entry name" value="PPK2_prd"/>
    <property type="match status" value="1"/>
</dbReference>
<evidence type="ECO:0000256" key="2">
    <source>
        <dbReference type="ARBA" id="ARBA00022777"/>
    </source>
</evidence>
<protein>
    <submittedName>
        <fullName evidence="5">Polyphosphate kinase 2 family protein</fullName>
    </submittedName>
</protein>
<name>A0A6B8REV3_9BACL</name>
<feature type="coiled-coil region" evidence="3">
    <location>
        <begin position="26"/>
        <end position="56"/>
    </location>
</feature>